<dbReference type="InterPro" id="IPR006748">
    <property type="entry name" value="NH2Glyco/OHUrea_AB-resist_kin"/>
</dbReference>
<dbReference type="KEGG" id="ocy:OSSY52_16340"/>
<dbReference type="InterPro" id="IPR011009">
    <property type="entry name" value="Kinase-like_dom_sf"/>
</dbReference>
<gene>
    <name evidence="1" type="ORF">OSSY52_16340</name>
</gene>
<keyword evidence="2" id="KW-1185">Reference proteome</keyword>
<accession>A0A7G1G974</accession>
<name>A0A7G1G974_9BACT</name>
<evidence type="ECO:0000313" key="1">
    <source>
        <dbReference type="EMBL" id="BBE31493.1"/>
    </source>
</evidence>
<sequence>MTEYLKQNMKNLYGNKGLSFLKNLNQIISKIEKIKKYKYIKDFKTLSFNYVGLFEKDNEKYAIKIFVPNDEIYGEVFALKNKNLVEIIEYDKNLYCLIEKYAGNKMLLDLNDNKKETEIAAKLLKKLYIKKEYYNDKKLKNIKDMSKNIINFYDILSKDIDKNIIDESIQLFNSLKYEDLYLIHGDFHHFNILINSSPIIIDPKGYLGNIYYEISNYMRNNLKENKEYEIMESLI</sequence>
<evidence type="ECO:0000313" key="2">
    <source>
        <dbReference type="Proteomes" id="UP000516361"/>
    </source>
</evidence>
<protein>
    <recommendedName>
        <fullName evidence="3">Aminoglycoside phosphotransferase domain-containing protein</fullName>
    </recommendedName>
</protein>
<dbReference type="Pfam" id="PF04655">
    <property type="entry name" value="APH_6_hur"/>
    <property type="match status" value="1"/>
</dbReference>
<dbReference type="GO" id="GO:0019748">
    <property type="term" value="P:secondary metabolic process"/>
    <property type="evidence" value="ECO:0007669"/>
    <property type="project" value="InterPro"/>
</dbReference>
<dbReference type="EMBL" id="AP018712">
    <property type="protein sequence ID" value="BBE31493.1"/>
    <property type="molecule type" value="Genomic_DNA"/>
</dbReference>
<organism evidence="1 2">
    <name type="scientific">Tepiditoga spiralis</name>
    <dbReference type="NCBI Taxonomy" id="2108365"/>
    <lineage>
        <taxon>Bacteria</taxon>
        <taxon>Thermotogati</taxon>
        <taxon>Thermotogota</taxon>
        <taxon>Thermotogae</taxon>
        <taxon>Petrotogales</taxon>
        <taxon>Petrotogaceae</taxon>
        <taxon>Tepiditoga</taxon>
    </lineage>
</organism>
<proteinExistence type="predicted"/>
<reference evidence="1 2" key="1">
    <citation type="submission" date="2018-06" db="EMBL/GenBank/DDBJ databases">
        <title>Genome sequencing of Oceanotoga sp. sy52.</title>
        <authorList>
            <person name="Mori K."/>
        </authorList>
    </citation>
    <scope>NUCLEOTIDE SEQUENCE [LARGE SCALE GENOMIC DNA]</scope>
    <source>
        <strain evidence="2">sy52</strain>
    </source>
</reference>
<dbReference type="SUPFAM" id="SSF56112">
    <property type="entry name" value="Protein kinase-like (PK-like)"/>
    <property type="match status" value="1"/>
</dbReference>
<dbReference type="InParanoid" id="A0A7G1G974"/>
<dbReference type="RefSeq" id="WP_190614056.1">
    <property type="nucleotide sequence ID" value="NZ_AP018712.1"/>
</dbReference>
<dbReference type="Proteomes" id="UP000516361">
    <property type="component" value="Chromosome"/>
</dbReference>
<evidence type="ECO:0008006" key="3">
    <source>
        <dbReference type="Google" id="ProtNLM"/>
    </source>
</evidence>
<dbReference type="AlphaFoldDB" id="A0A7G1G974"/>
<dbReference type="GO" id="GO:0016773">
    <property type="term" value="F:phosphotransferase activity, alcohol group as acceptor"/>
    <property type="evidence" value="ECO:0007669"/>
    <property type="project" value="InterPro"/>
</dbReference>